<protein>
    <submittedName>
        <fullName evidence="1">Uncharacterized protein</fullName>
    </submittedName>
</protein>
<organism evidence="1 2">
    <name type="scientific">Roseivirga echinicomitans</name>
    <dbReference type="NCBI Taxonomy" id="296218"/>
    <lineage>
        <taxon>Bacteria</taxon>
        <taxon>Pseudomonadati</taxon>
        <taxon>Bacteroidota</taxon>
        <taxon>Cytophagia</taxon>
        <taxon>Cytophagales</taxon>
        <taxon>Roseivirgaceae</taxon>
        <taxon>Roseivirga</taxon>
    </lineage>
</organism>
<gene>
    <name evidence="1" type="ORF">AWN68_01805</name>
</gene>
<comment type="caution">
    <text evidence="1">The sequence shown here is derived from an EMBL/GenBank/DDBJ whole genome shotgun (WGS) entry which is preliminary data.</text>
</comment>
<dbReference type="Proteomes" id="UP000075615">
    <property type="component" value="Unassembled WGS sequence"/>
</dbReference>
<dbReference type="STRING" id="296218.AWN68_01805"/>
<dbReference type="RefSeq" id="WP_068410602.1">
    <property type="nucleotide sequence ID" value="NZ_LRDB01000001.1"/>
</dbReference>
<accession>A0A150XXV5</accession>
<dbReference type="EMBL" id="LRDB01000001">
    <property type="protein sequence ID" value="KYG83563.1"/>
    <property type="molecule type" value="Genomic_DNA"/>
</dbReference>
<name>A0A150XXV5_9BACT</name>
<proteinExistence type="predicted"/>
<sequence>MKNVEKTLAFTLLLLVSHSLTGQNIDIDQMPVAEMSLILNHQEEGYDLKLYKFDQKGVTNTSLSKGSNLLKVGGDISKILTELNPGKFIKTKVFRSKDLYFLELKTSEMTIMNDIGLDVSKQIMKKLGYVLKEEKVPAEVWEITIVNESIITSLMGIDVPIGVVKSVSMDKETLHIIGDINYLGLVLAKHYLSDYVFAEPFEGVFAFSIPKGLSGEKLHDFLQKNYGLALKKGVKELDYLVVGK</sequence>
<reference evidence="1 2" key="1">
    <citation type="submission" date="2016-01" db="EMBL/GenBank/DDBJ databases">
        <title>Genome sequencing of Roseivirga echinicomitans KMM 6058.</title>
        <authorList>
            <person name="Selvaratnam C."/>
            <person name="Thevarajoo S."/>
            <person name="Goh K.M."/>
            <person name="Ee R."/>
            <person name="Chan K.-G."/>
            <person name="Chong C.S."/>
        </authorList>
    </citation>
    <scope>NUCLEOTIDE SEQUENCE [LARGE SCALE GENOMIC DNA]</scope>
    <source>
        <strain evidence="1 2">KMM 6058</strain>
    </source>
</reference>
<evidence type="ECO:0000313" key="1">
    <source>
        <dbReference type="EMBL" id="KYG83563.1"/>
    </source>
</evidence>
<evidence type="ECO:0000313" key="2">
    <source>
        <dbReference type="Proteomes" id="UP000075615"/>
    </source>
</evidence>
<keyword evidence="2" id="KW-1185">Reference proteome</keyword>
<dbReference type="AlphaFoldDB" id="A0A150XXV5"/>